<dbReference type="EMBL" id="LGAA01000018">
    <property type="protein sequence ID" value="KPD02796.1"/>
    <property type="molecule type" value="Genomic_DNA"/>
</dbReference>
<sequence length="158" mass="16872">MSSFALTALLLSACAFVAGAVVPFQAASNGLLAKQIGHPLWATLISLFVSIIVLLPVLLMLKVPKPTLNIALFQQPVWMWLGGVAGVFYITAALILVPKIGATTFFIMVIAGQLVTSTLIDYFGLFGVTKQYIPWGRIGGIGLVMSGVLCIQFFKQSP</sequence>
<name>A0A0N0Z8L9_9GAMM</name>
<feature type="transmembrane region" description="Helical" evidence="1">
    <location>
        <begin position="77"/>
        <end position="97"/>
    </location>
</feature>
<dbReference type="OrthoDB" id="9097160at2"/>
<comment type="caution">
    <text evidence="3">The sequence shown here is derived from an EMBL/GenBank/DDBJ whole genome shotgun (WGS) entry which is preliminary data.</text>
</comment>
<keyword evidence="2" id="KW-0732">Signal</keyword>
<evidence type="ECO:0000313" key="3">
    <source>
        <dbReference type="EMBL" id="KPD02796.1"/>
    </source>
</evidence>
<feature type="chain" id="PRO_5005864547" evidence="2">
    <location>
        <begin position="21"/>
        <end position="158"/>
    </location>
</feature>
<keyword evidence="1" id="KW-1133">Transmembrane helix</keyword>
<feature type="transmembrane region" description="Helical" evidence="1">
    <location>
        <begin position="103"/>
        <end position="123"/>
    </location>
</feature>
<accession>A0A0N0Z8L9</accession>
<gene>
    <name evidence="3" type="ORF">M992_1953</name>
</gene>
<keyword evidence="1" id="KW-0812">Transmembrane</keyword>
<protein>
    <submittedName>
        <fullName evidence="3">Integral membrane protein</fullName>
    </submittedName>
</protein>
<feature type="transmembrane region" description="Helical" evidence="1">
    <location>
        <begin position="135"/>
        <end position="154"/>
    </location>
</feature>
<evidence type="ECO:0000256" key="2">
    <source>
        <dbReference type="SAM" id="SignalP"/>
    </source>
</evidence>
<dbReference type="AlphaFoldDB" id="A0A0N0Z8L9"/>
<keyword evidence="1" id="KW-0472">Membrane</keyword>
<dbReference type="RefSeq" id="WP_082335413.1">
    <property type="nucleotide sequence ID" value="NZ_CAWMUS010000018.1"/>
</dbReference>
<proteinExistence type="predicted"/>
<feature type="transmembrane region" description="Helical" evidence="1">
    <location>
        <begin position="43"/>
        <end position="61"/>
    </location>
</feature>
<evidence type="ECO:0000256" key="1">
    <source>
        <dbReference type="SAM" id="Phobius"/>
    </source>
</evidence>
<organism evidence="3 4">
    <name type="scientific">Moellerella wisconsensis ATCC 35017</name>
    <dbReference type="NCBI Taxonomy" id="1354267"/>
    <lineage>
        <taxon>Bacteria</taxon>
        <taxon>Pseudomonadati</taxon>
        <taxon>Pseudomonadota</taxon>
        <taxon>Gammaproteobacteria</taxon>
        <taxon>Enterobacterales</taxon>
        <taxon>Morganellaceae</taxon>
        <taxon>Moellerella</taxon>
    </lineage>
</organism>
<keyword evidence="4" id="KW-1185">Reference proteome</keyword>
<dbReference type="GO" id="GO:0005886">
    <property type="term" value="C:plasma membrane"/>
    <property type="evidence" value="ECO:0007669"/>
    <property type="project" value="TreeGrafter"/>
</dbReference>
<dbReference type="PANTHER" id="PTHR34821">
    <property type="entry name" value="INNER MEMBRANE PROTEIN YDCZ"/>
    <property type="match status" value="1"/>
</dbReference>
<reference evidence="3 4" key="1">
    <citation type="submission" date="2015-07" db="EMBL/GenBank/DDBJ databases">
        <title>ATOL: Assembling a taxonomically balanced genome-scale reconstruction of the evolutionary history of the Enterobacteriaceae.</title>
        <authorList>
            <person name="Plunkett G.III."/>
            <person name="Neeno-Eckwall E.C."/>
            <person name="Glasner J.D."/>
            <person name="Perna N.T."/>
        </authorList>
    </citation>
    <scope>NUCLEOTIDE SEQUENCE [LARGE SCALE GENOMIC DNA]</scope>
    <source>
        <strain evidence="3 4">ATCC 35017</strain>
    </source>
</reference>
<dbReference type="PANTHER" id="PTHR34821:SF2">
    <property type="entry name" value="INNER MEMBRANE PROTEIN YDCZ"/>
    <property type="match status" value="1"/>
</dbReference>
<evidence type="ECO:0000313" key="4">
    <source>
        <dbReference type="Proteomes" id="UP000053226"/>
    </source>
</evidence>
<dbReference type="Pfam" id="PF04657">
    <property type="entry name" value="DMT_YdcZ"/>
    <property type="match status" value="1"/>
</dbReference>
<dbReference type="Proteomes" id="UP000053226">
    <property type="component" value="Unassembled WGS sequence"/>
</dbReference>
<feature type="signal peptide" evidence="2">
    <location>
        <begin position="1"/>
        <end position="20"/>
    </location>
</feature>
<dbReference type="InterPro" id="IPR006750">
    <property type="entry name" value="YdcZ"/>
</dbReference>